<dbReference type="AlphaFoldDB" id="A0A1I5DZX5"/>
<organism evidence="4 5">
    <name type="scientific">Anaerocolumna aminovalerica</name>
    <dbReference type="NCBI Taxonomy" id="1527"/>
    <lineage>
        <taxon>Bacteria</taxon>
        <taxon>Bacillati</taxon>
        <taxon>Bacillota</taxon>
        <taxon>Clostridia</taxon>
        <taxon>Lachnospirales</taxon>
        <taxon>Lachnospiraceae</taxon>
        <taxon>Anaerocolumna</taxon>
    </lineage>
</organism>
<dbReference type="SUPFAM" id="SSF46785">
    <property type="entry name" value="Winged helix' DNA-binding domain"/>
    <property type="match status" value="1"/>
</dbReference>
<dbReference type="RefSeq" id="WP_097014147.1">
    <property type="nucleotide sequence ID" value="NZ_BAABFM010000010.1"/>
</dbReference>
<dbReference type="EMBL" id="FOWD01000007">
    <property type="protein sequence ID" value="SFO04834.1"/>
    <property type="molecule type" value="Genomic_DNA"/>
</dbReference>
<dbReference type="PANTHER" id="PTHR18964">
    <property type="entry name" value="ROK (REPRESSOR, ORF, KINASE) FAMILY"/>
    <property type="match status" value="1"/>
</dbReference>
<dbReference type="InterPro" id="IPR049874">
    <property type="entry name" value="ROK_cs"/>
</dbReference>
<dbReference type="STRING" id="1527.SAMN04489757_10799"/>
<sequence length="395" mass="43828">MITGSKELIRDINTTLVLETIFGSRYISRAAIAKKLGLTKATITNIVQDLIQKKLVLENGCDDTLVGRKPILLSLNKDAGYVISIDIGIETISAIMTDLIGEKKSLRQIKTPGKKEDITPVLIQLIEDMEPDIKALPYGLIGITLGIHGVIQNNTIQFTPHYNLENVDLAGAIEEHFQTPVILENVANLSVLGEKAFLYNYENMSSIMIYSGIGMGVIINQNLYTGSLGHAGEIGHTIVEVDGRECPCGNHGCLEQYLSEQSLLKEFAREKNMEQVSFEQFLSLYNNGDEVAMKTADTFTKYMAVCVNNIINAFNSDIVIINSSFTTYLPQLIDQIKERLNKNIKSKLNLVPSTLGISAVLLGGICISIKNFLNINDINYTSYEYYKTPKRYPSK</sequence>
<name>A0A1I5DZX5_9FIRM</name>
<comment type="function">
    <text evidence="1">Transcriptional repressor of xylose-utilizing enzymes.</text>
</comment>
<evidence type="ECO:0000313" key="5">
    <source>
        <dbReference type="Proteomes" id="UP000198806"/>
    </source>
</evidence>
<dbReference type="GO" id="GO:0042732">
    <property type="term" value="P:D-xylose metabolic process"/>
    <property type="evidence" value="ECO:0007669"/>
    <property type="project" value="UniProtKB-KW"/>
</dbReference>
<dbReference type="CDD" id="cd24077">
    <property type="entry name" value="ASKHA_ATPase_ROK_SaXylR-like"/>
    <property type="match status" value="1"/>
</dbReference>
<dbReference type="InterPro" id="IPR036390">
    <property type="entry name" value="WH_DNA-bd_sf"/>
</dbReference>
<dbReference type="Gene3D" id="3.30.420.40">
    <property type="match status" value="2"/>
</dbReference>
<keyword evidence="3" id="KW-0859">Xylose metabolism</keyword>
<protein>
    <submittedName>
        <fullName evidence="4">Sugar kinase of the NBD/HSP70 family, may contain an N-terminal HTH domain</fullName>
    </submittedName>
</protein>
<dbReference type="Gene3D" id="1.10.10.10">
    <property type="entry name" value="Winged helix-like DNA-binding domain superfamily/Winged helix DNA-binding domain"/>
    <property type="match status" value="1"/>
</dbReference>
<evidence type="ECO:0000256" key="1">
    <source>
        <dbReference type="ARBA" id="ARBA00002486"/>
    </source>
</evidence>
<accession>A0A1I5DZX5</accession>
<gene>
    <name evidence="4" type="ORF">SAMN04489757_10799</name>
</gene>
<dbReference type="Pfam" id="PF00480">
    <property type="entry name" value="ROK"/>
    <property type="match status" value="1"/>
</dbReference>
<evidence type="ECO:0000256" key="3">
    <source>
        <dbReference type="ARBA" id="ARBA00022629"/>
    </source>
</evidence>
<dbReference type="InterPro" id="IPR000600">
    <property type="entry name" value="ROK"/>
</dbReference>
<keyword evidence="3" id="KW-0119">Carbohydrate metabolism</keyword>
<keyword evidence="5" id="KW-1185">Reference proteome</keyword>
<keyword evidence="4" id="KW-0808">Transferase</keyword>
<evidence type="ECO:0000256" key="2">
    <source>
        <dbReference type="ARBA" id="ARBA00006479"/>
    </source>
</evidence>
<dbReference type="InterPro" id="IPR043129">
    <property type="entry name" value="ATPase_NBD"/>
</dbReference>
<keyword evidence="4" id="KW-0418">Kinase</keyword>
<comment type="similarity">
    <text evidence="2">Belongs to the ROK (NagC/XylR) family.</text>
</comment>
<dbReference type="GO" id="GO:0016301">
    <property type="term" value="F:kinase activity"/>
    <property type="evidence" value="ECO:0007669"/>
    <property type="project" value="UniProtKB-KW"/>
</dbReference>
<dbReference type="InterPro" id="IPR036388">
    <property type="entry name" value="WH-like_DNA-bd_sf"/>
</dbReference>
<reference evidence="4 5" key="1">
    <citation type="submission" date="2016-10" db="EMBL/GenBank/DDBJ databases">
        <authorList>
            <person name="de Groot N.N."/>
        </authorList>
    </citation>
    <scope>NUCLEOTIDE SEQUENCE [LARGE SCALE GENOMIC DNA]</scope>
    <source>
        <strain evidence="4 5">DSM 1283</strain>
    </source>
</reference>
<dbReference type="Proteomes" id="UP000198806">
    <property type="component" value="Unassembled WGS sequence"/>
</dbReference>
<dbReference type="PANTHER" id="PTHR18964:SF149">
    <property type="entry name" value="BIFUNCTIONAL UDP-N-ACETYLGLUCOSAMINE 2-EPIMERASE_N-ACETYLMANNOSAMINE KINASE"/>
    <property type="match status" value="1"/>
</dbReference>
<proteinExistence type="inferred from homology"/>
<evidence type="ECO:0000313" key="4">
    <source>
        <dbReference type="EMBL" id="SFO04834.1"/>
    </source>
</evidence>
<dbReference type="SUPFAM" id="SSF53067">
    <property type="entry name" value="Actin-like ATPase domain"/>
    <property type="match status" value="2"/>
</dbReference>
<dbReference type="PROSITE" id="PS01125">
    <property type="entry name" value="ROK"/>
    <property type="match status" value="1"/>
</dbReference>